<dbReference type="AlphaFoldDB" id="A0AAU7F6H8"/>
<evidence type="ECO:0000256" key="10">
    <source>
        <dbReference type="ARBA" id="ARBA00023237"/>
    </source>
</evidence>
<evidence type="ECO:0000256" key="8">
    <source>
        <dbReference type="ARBA" id="ARBA00023114"/>
    </source>
</evidence>
<dbReference type="PANTHER" id="PTHR34501:SF9">
    <property type="entry name" value="MAJOR OUTER MEMBRANE PROTEIN P.IA"/>
    <property type="match status" value="1"/>
</dbReference>
<dbReference type="RefSeq" id="WP_348944125.1">
    <property type="nucleotide sequence ID" value="NZ_CP157355.1"/>
</dbReference>
<feature type="domain" description="Porin" evidence="12">
    <location>
        <begin position="9"/>
        <end position="306"/>
    </location>
</feature>
<dbReference type="SUPFAM" id="SSF56935">
    <property type="entry name" value="Porins"/>
    <property type="match status" value="1"/>
</dbReference>
<dbReference type="InterPro" id="IPR002299">
    <property type="entry name" value="Porin_Neis"/>
</dbReference>
<keyword evidence="8" id="KW-0626">Porin</keyword>
<gene>
    <name evidence="13" type="ORF">ABHF33_11675</name>
</gene>
<evidence type="ECO:0000256" key="5">
    <source>
        <dbReference type="ARBA" id="ARBA00022692"/>
    </source>
</evidence>
<name>A0AAU7F6H8_9NEIS</name>
<evidence type="ECO:0000313" key="13">
    <source>
        <dbReference type="EMBL" id="XBL99720.1"/>
    </source>
</evidence>
<evidence type="ECO:0000256" key="9">
    <source>
        <dbReference type="ARBA" id="ARBA00023136"/>
    </source>
</evidence>
<keyword evidence="10" id="KW-0998">Cell outer membrane</keyword>
<proteinExistence type="predicted"/>
<dbReference type="InterPro" id="IPR023614">
    <property type="entry name" value="Porin_dom_sf"/>
</dbReference>
<dbReference type="InterPro" id="IPR050298">
    <property type="entry name" value="Gram-neg_bact_OMP"/>
</dbReference>
<keyword evidence="6 11" id="KW-0732">Signal</keyword>
<organism evidence="13">
    <name type="scientific">Chitinibacter mangrovi</name>
    <dbReference type="NCBI Taxonomy" id="3153927"/>
    <lineage>
        <taxon>Bacteria</taxon>
        <taxon>Pseudomonadati</taxon>
        <taxon>Pseudomonadota</taxon>
        <taxon>Betaproteobacteria</taxon>
        <taxon>Neisseriales</taxon>
        <taxon>Chitinibacteraceae</taxon>
        <taxon>Chitinibacter</taxon>
    </lineage>
</organism>
<keyword evidence="7" id="KW-0406">Ion transport</keyword>
<evidence type="ECO:0000256" key="11">
    <source>
        <dbReference type="SAM" id="SignalP"/>
    </source>
</evidence>
<dbReference type="PANTHER" id="PTHR34501">
    <property type="entry name" value="PROTEIN YDDL-RELATED"/>
    <property type="match status" value="1"/>
</dbReference>
<comment type="subunit">
    <text evidence="2">Homotrimer.</text>
</comment>
<evidence type="ECO:0000256" key="4">
    <source>
        <dbReference type="ARBA" id="ARBA00022452"/>
    </source>
</evidence>
<dbReference type="KEGG" id="cmav:ABHF33_11675"/>
<evidence type="ECO:0000256" key="6">
    <source>
        <dbReference type="ARBA" id="ARBA00022729"/>
    </source>
</evidence>
<dbReference type="GO" id="GO:0015288">
    <property type="term" value="F:porin activity"/>
    <property type="evidence" value="ECO:0007669"/>
    <property type="project" value="UniProtKB-KW"/>
</dbReference>
<comment type="subcellular location">
    <subcellularLocation>
        <location evidence="1">Cell outer membrane</location>
        <topology evidence="1">Multi-pass membrane protein</topology>
    </subcellularLocation>
</comment>
<keyword evidence="4" id="KW-1134">Transmembrane beta strand</keyword>
<dbReference type="PRINTS" id="PR00184">
    <property type="entry name" value="NEISSPPORIN"/>
</dbReference>
<dbReference type="Pfam" id="PF13609">
    <property type="entry name" value="Porin_4"/>
    <property type="match status" value="1"/>
</dbReference>
<keyword evidence="3" id="KW-0813">Transport</keyword>
<sequence>MFKRAIMVAAVAAAVSAPAFAEVSISGSAEMDLFYLTGPKTFNQEIAIVLNFNGSDKLDTGDTLKWKVAQKVATDYRYDSFGNREAWIGYAGSWGELRFGNQFSNTYLMMDWPYGTKGAGNLFADTVISVGGQYASYFSPNFGGFSFAAQYDMGTGSKDGTAYDLTASFASGDLNLDAAYYATQDATQAQNAANGKGNSIKFVNGQDNAMWMVGGRYNFGSFGVKAAYKGTEMKNGASKTSQDQYLVSANTSVDKSTFTLTYSQILDSEKNGKDVNDGVKQLAFQWDYSLSKNTGAFLQARYQDFDSALNPAIGWGFDGRQAGKDNSARVLIGTWTGF</sequence>
<dbReference type="InterPro" id="IPR033900">
    <property type="entry name" value="Gram_neg_porin_domain"/>
</dbReference>
<dbReference type="GO" id="GO:0009279">
    <property type="term" value="C:cell outer membrane"/>
    <property type="evidence" value="ECO:0007669"/>
    <property type="project" value="UniProtKB-SubCell"/>
</dbReference>
<evidence type="ECO:0000256" key="2">
    <source>
        <dbReference type="ARBA" id="ARBA00011233"/>
    </source>
</evidence>
<dbReference type="CDD" id="cd00342">
    <property type="entry name" value="gram_neg_porins"/>
    <property type="match status" value="1"/>
</dbReference>
<reference evidence="13" key="1">
    <citation type="submission" date="2024-05" db="EMBL/GenBank/DDBJ databases">
        <authorList>
            <person name="Yang L."/>
            <person name="Pan L."/>
        </authorList>
    </citation>
    <scope>NUCLEOTIDE SEQUENCE</scope>
    <source>
        <strain evidence="13">FCG-7</strain>
    </source>
</reference>
<dbReference type="GO" id="GO:0006811">
    <property type="term" value="P:monoatomic ion transport"/>
    <property type="evidence" value="ECO:0007669"/>
    <property type="project" value="UniProtKB-KW"/>
</dbReference>
<keyword evidence="5" id="KW-0812">Transmembrane</keyword>
<dbReference type="GO" id="GO:0046930">
    <property type="term" value="C:pore complex"/>
    <property type="evidence" value="ECO:0007669"/>
    <property type="project" value="UniProtKB-KW"/>
</dbReference>
<accession>A0AAU7F6H8</accession>
<keyword evidence="9" id="KW-0472">Membrane</keyword>
<evidence type="ECO:0000256" key="1">
    <source>
        <dbReference type="ARBA" id="ARBA00004571"/>
    </source>
</evidence>
<feature type="signal peptide" evidence="11">
    <location>
        <begin position="1"/>
        <end position="21"/>
    </location>
</feature>
<feature type="chain" id="PRO_5043380581" evidence="11">
    <location>
        <begin position="22"/>
        <end position="338"/>
    </location>
</feature>
<dbReference type="EMBL" id="CP157355">
    <property type="protein sequence ID" value="XBL99720.1"/>
    <property type="molecule type" value="Genomic_DNA"/>
</dbReference>
<evidence type="ECO:0000256" key="3">
    <source>
        <dbReference type="ARBA" id="ARBA00022448"/>
    </source>
</evidence>
<protein>
    <submittedName>
        <fullName evidence="13">Porin</fullName>
    </submittedName>
</protein>
<evidence type="ECO:0000259" key="12">
    <source>
        <dbReference type="Pfam" id="PF13609"/>
    </source>
</evidence>
<evidence type="ECO:0000256" key="7">
    <source>
        <dbReference type="ARBA" id="ARBA00023065"/>
    </source>
</evidence>
<dbReference type="Gene3D" id="2.40.160.10">
    <property type="entry name" value="Porin"/>
    <property type="match status" value="1"/>
</dbReference>